<reference evidence="3 4" key="1">
    <citation type="journal article" date="2023" name="Plants (Basel)">
        <title>Bridging the Gap: Combining Genomics and Transcriptomics Approaches to Understand Stylosanthes scabra, an Orphan Legume from the Brazilian Caatinga.</title>
        <authorList>
            <person name="Ferreira-Neto J.R.C."/>
            <person name="da Silva M.D."/>
            <person name="Binneck E."/>
            <person name="de Melo N.F."/>
            <person name="da Silva R.H."/>
            <person name="de Melo A.L.T.M."/>
            <person name="Pandolfi V."/>
            <person name="Bustamante F.O."/>
            <person name="Brasileiro-Vidal A.C."/>
            <person name="Benko-Iseppon A.M."/>
        </authorList>
    </citation>
    <scope>NUCLEOTIDE SEQUENCE [LARGE SCALE GENOMIC DNA]</scope>
    <source>
        <tissue evidence="3">Leaves</tissue>
    </source>
</reference>
<organism evidence="3 4">
    <name type="scientific">Stylosanthes scabra</name>
    <dbReference type="NCBI Taxonomy" id="79078"/>
    <lineage>
        <taxon>Eukaryota</taxon>
        <taxon>Viridiplantae</taxon>
        <taxon>Streptophyta</taxon>
        <taxon>Embryophyta</taxon>
        <taxon>Tracheophyta</taxon>
        <taxon>Spermatophyta</taxon>
        <taxon>Magnoliopsida</taxon>
        <taxon>eudicotyledons</taxon>
        <taxon>Gunneridae</taxon>
        <taxon>Pentapetalae</taxon>
        <taxon>rosids</taxon>
        <taxon>fabids</taxon>
        <taxon>Fabales</taxon>
        <taxon>Fabaceae</taxon>
        <taxon>Papilionoideae</taxon>
        <taxon>50 kb inversion clade</taxon>
        <taxon>dalbergioids sensu lato</taxon>
        <taxon>Dalbergieae</taxon>
        <taxon>Pterocarpus clade</taxon>
        <taxon>Stylosanthes</taxon>
    </lineage>
</organism>
<keyword evidence="4" id="KW-1185">Reference proteome</keyword>
<dbReference type="EMBL" id="JASCZI010091970">
    <property type="protein sequence ID" value="MED6151604.1"/>
    <property type="molecule type" value="Genomic_DNA"/>
</dbReference>
<evidence type="ECO:0000313" key="4">
    <source>
        <dbReference type="Proteomes" id="UP001341840"/>
    </source>
</evidence>
<evidence type="ECO:0008006" key="5">
    <source>
        <dbReference type="Google" id="ProtNLM"/>
    </source>
</evidence>
<proteinExistence type="predicted"/>
<evidence type="ECO:0000256" key="1">
    <source>
        <dbReference type="SAM" id="MobiDB-lite"/>
    </source>
</evidence>
<comment type="caution">
    <text evidence="3">The sequence shown here is derived from an EMBL/GenBank/DDBJ whole genome shotgun (WGS) entry which is preliminary data.</text>
</comment>
<sequence>MGYKALLVLVIFMVITILLTANEEAPRDLDEKFDQNNDDNNNDPAQVVDKSKQYRGGRSDGFGGRSGYGGGYSGRGGYEGFGDDDYGGSWGCSFGCCIRNLLGGCVKCCAPPQSSHEANKIDAKTHA</sequence>
<feature type="signal peptide" evidence="2">
    <location>
        <begin position="1"/>
        <end position="21"/>
    </location>
</feature>
<feature type="chain" id="PRO_5047299022" description="Glycine-rich protein" evidence="2">
    <location>
        <begin position="22"/>
        <end position="127"/>
    </location>
</feature>
<dbReference type="Proteomes" id="UP001341840">
    <property type="component" value="Unassembled WGS sequence"/>
</dbReference>
<dbReference type="PANTHER" id="PTHR37389">
    <property type="entry name" value="NODULIN-24"/>
    <property type="match status" value="1"/>
</dbReference>
<protein>
    <recommendedName>
        <fullName evidence="5">Glycine-rich protein</fullName>
    </recommendedName>
</protein>
<name>A0ABU6TSX7_9FABA</name>
<dbReference type="PANTHER" id="PTHR37389:SF37">
    <property type="entry name" value="GLYCINE RICH PROTEIN-RELATED"/>
    <property type="match status" value="1"/>
</dbReference>
<keyword evidence="2" id="KW-0732">Signal</keyword>
<dbReference type="InterPro" id="IPR010800">
    <property type="entry name" value="GRP"/>
</dbReference>
<evidence type="ECO:0000313" key="3">
    <source>
        <dbReference type="EMBL" id="MED6151604.1"/>
    </source>
</evidence>
<feature type="compositionally biased region" description="Gly residues" evidence="1">
    <location>
        <begin position="59"/>
        <end position="70"/>
    </location>
</feature>
<accession>A0ABU6TSX7</accession>
<feature type="region of interest" description="Disordered" evidence="1">
    <location>
        <begin position="29"/>
        <end position="70"/>
    </location>
</feature>
<evidence type="ECO:0000256" key="2">
    <source>
        <dbReference type="SAM" id="SignalP"/>
    </source>
</evidence>
<dbReference type="Pfam" id="PF07172">
    <property type="entry name" value="GRP"/>
    <property type="match status" value="1"/>
</dbReference>
<gene>
    <name evidence="3" type="ORF">PIB30_084009</name>
</gene>